<feature type="signal peptide" evidence="4">
    <location>
        <begin position="1"/>
        <end position="21"/>
    </location>
</feature>
<evidence type="ECO:0000313" key="9">
    <source>
        <dbReference type="EMBL" id="MFD1787140.1"/>
    </source>
</evidence>
<comment type="similarity">
    <text evidence="2">Belongs to the membrane fusion protein (MFP) (TC 8.A.1) family.</text>
</comment>
<keyword evidence="10" id="KW-1185">Reference proteome</keyword>
<protein>
    <submittedName>
        <fullName evidence="9">Efflux RND transporter periplasmic adaptor subunit</fullName>
    </submittedName>
</protein>
<dbReference type="InterPro" id="IPR058624">
    <property type="entry name" value="MdtA-like_HH"/>
</dbReference>
<organism evidence="9 10">
    <name type="scientific">Sphingomonas floccifaciens</name>
    <dbReference type="NCBI Taxonomy" id="1844115"/>
    <lineage>
        <taxon>Bacteria</taxon>
        <taxon>Pseudomonadati</taxon>
        <taxon>Pseudomonadota</taxon>
        <taxon>Alphaproteobacteria</taxon>
        <taxon>Sphingomonadales</taxon>
        <taxon>Sphingomonadaceae</taxon>
        <taxon>Sphingomonas</taxon>
    </lineage>
</organism>
<comment type="subcellular location">
    <subcellularLocation>
        <location evidence="1">Cell envelope</location>
    </subcellularLocation>
</comment>
<dbReference type="Proteomes" id="UP001597283">
    <property type="component" value="Unassembled WGS sequence"/>
</dbReference>
<gene>
    <name evidence="9" type="ORF">ACFSC3_06120</name>
</gene>
<dbReference type="InterPro" id="IPR058626">
    <property type="entry name" value="MdtA-like_b-barrel"/>
</dbReference>
<dbReference type="PANTHER" id="PTHR30158:SF3">
    <property type="entry name" value="MULTIDRUG EFFLUX PUMP SUBUNIT ACRA-RELATED"/>
    <property type="match status" value="1"/>
</dbReference>
<name>A0ABW4NAF0_9SPHN</name>
<evidence type="ECO:0000256" key="4">
    <source>
        <dbReference type="SAM" id="SignalP"/>
    </source>
</evidence>
<evidence type="ECO:0000259" key="6">
    <source>
        <dbReference type="Pfam" id="PF25917"/>
    </source>
</evidence>
<dbReference type="Gene3D" id="2.40.50.100">
    <property type="match status" value="1"/>
</dbReference>
<dbReference type="NCBIfam" id="TIGR01730">
    <property type="entry name" value="RND_mfp"/>
    <property type="match status" value="1"/>
</dbReference>
<evidence type="ECO:0000259" key="5">
    <source>
        <dbReference type="Pfam" id="PF25876"/>
    </source>
</evidence>
<dbReference type="Gene3D" id="2.40.30.170">
    <property type="match status" value="1"/>
</dbReference>
<dbReference type="InterPro" id="IPR058625">
    <property type="entry name" value="MdtA-like_BSH"/>
</dbReference>
<accession>A0ABW4NAF0</accession>
<reference evidence="10" key="1">
    <citation type="journal article" date="2019" name="Int. J. Syst. Evol. Microbiol.">
        <title>The Global Catalogue of Microorganisms (GCM) 10K type strain sequencing project: providing services to taxonomists for standard genome sequencing and annotation.</title>
        <authorList>
            <consortium name="The Broad Institute Genomics Platform"/>
            <consortium name="The Broad Institute Genome Sequencing Center for Infectious Disease"/>
            <person name="Wu L."/>
            <person name="Ma J."/>
        </authorList>
    </citation>
    <scope>NUCLEOTIDE SEQUENCE [LARGE SCALE GENOMIC DNA]</scope>
    <source>
        <strain evidence="10">Q85</strain>
    </source>
</reference>
<dbReference type="SUPFAM" id="SSF111369">
    <property type="entry name" value="HlyD-like secretion proteins"/>
    <property type="match status" value="1"/>
</dbReference>
<dbReference type="Pfam" id="PF25967">
    <property type="entry name" value="RND-MFP_C"/>
    <property type="match status" value="1"/>
</dbReference>
<feature type="region of interest" description="Disordered" evidence="3">
    <location>
        <begin position="22"/>
        <end position="42"/>
    </location>
</feature>
<proteinExistence type="inferred from homology"/>
<evidence type="ECO:0000256" key="1">
    <source>
        <dbReference type="ARBA" id="ARBA00004196"/>
    </source>
</evidence>
<feature type="domain" description="Multidrug resistance protein MdtA-like alpha-helical hairpin" evidence="5">
    <location>
        <begin position="111"/>
        <end position="179"/>
    </location>
</feature>
<feature type="domain" description="Multidrug resistance protein MdtA-like barrel-sandwich hybrid" evidence="6">
    <location>
        <begin position="70"/>
        <end position="212"/>
    </location>
</feature>
<sequence>MHTSPSRVLAAALLLTLSACGGGGDKQESSKGGATKGGRGGPAQVGYVVARTTAVPLPTELAARTAAFETSEVRPQVTGLVRSRLFAEGALVRAGQTLYQIDPRLYQASANQARANVAAAAATAEAARVRADRYRPLAEMEAVSKQDYTDAIATQRQAAAQVAQNQAALETARVNLAFTRVPAPITGRIGRSLSTVGALVINNQTEPMAVIQRLDPMFVDIQQSAAELLRLRRSLAQGQVMPATAQVRLKLEDGSDYGYTGTVQFTEVTVDQATGTVTLRARFPNPDGLLLPGMFVRAQFNQAIEPNAVLVPQQAVSRDAKGAATIFVVGDGNKAVQRQVVATRTQGAYWVVTRGINAGEKIITQGLGKLKPGQDIRPVPAGSVQRARPPSGDAQKGDSAKKSS</sequence>
<dbReference type="EMBL" id="JBHUFC010000002">
    <property type="protein sequence ID" value="MFD1787140.1"/>
    <property type="molecule type" value="Genomic_DNA"/>
</dbReference>
<feature type="region of interest" description="Disordered" evidence="3">
    <location>
        <begin position="369"/>
        <end position="404"/>
    </location>
</feature>
<dbReference type="Gene3D" id="1.10.287.470">
    <property type="entry name" value="Helix hairpin bin"/>
    <property type="match status" value="1"/>
</dbReference>
<dbReference type="Pfam" id="PF25944">
    <property type="entry name" value="Beta-barrel_RND"/>
    <property type="match status" value="1"/>
</dbReference>
<dbReference type="PANTHER" id="PTHR30158">
    <property type="entry name" value="ACRA/E-RELATED COMPONENT OF DRUG EFFLUX TRANSPORTER"/>
    <property type="match status" value="1"/>
</dbReference>
<dbReference type="InterPro" id="IPR058627">
    <property type="entry name" value="MdtA-like_C"/>
</dbReference>
<evidence type="ECO:0000259" key="8">
    <source>
        <dbReference type="Pfam" id="PF25967"/>
    </source>
</evidence>
<evidence type="ECO:0000313" key="10">
    <source>
        <dbReference type="Proteomes" id="UP001597283"/>
    </source>
</evidence>
<dbReference type="Pfam" id="PF25876">
    <property type="entry name" value="HH_MFP_RND"/>
    <property type="match status" value="1"/>
</dbReference>
<dbReference type="Pfam" id="PF25917">
    <property type="entry name" value="BSH_RND"/>
    <property type="match status" value="1"/>
</dbReference>
<dbReference type="RefSeq" id="WP_380939508.1">
    <property type="nucleotide sequence ID" value="NZ_JBHUFC010000002.1"/>
</dbReference>
<evidence type="ECO:0000256" key="2">
    <source>
        <dbReference type="ARBA" id="ARBA00009477"/>
    </source>
</evidence>
<dbReference type="Gene3D" id="2.40.420.20">
    <property type="match status" value="1"/>
</dbReference>
<keyword evidence="4" id="KW-0732">Signal</keyword>
<evidence type="ECO:0000256" key="3">
    <source>
        <dbReference type="SAM" id="MobiDB-lite"/>
    </source>
</evidence>
<feature type="chain" id="PRO_5046873179" evidence="4">
    <location>
        <begin position="22"/>
        <end position="404"/>
    </location>
</feature>
<feature type="domain" description="Multidrug resistance protein MdtA-like beta-barrel" evidence="7">
    <location>
        <begin position="216"/>
        <end position="301"/>
    </location>
</feature>
<dbReference type="InterPro" id="IPR006143">
    <property type="entry name" value="RND_pump_MFP"/>
</dbReference>
<evidence type="ECO:0000259" key="7">
    <source>
        <dbReference type="Pfam" id="PF25944"/>
    </source>
</evidence>
<feature type="compositionally biased region" description="Basic and acidic residues" evidence="3">
    <location>
        <begin position="395"/>
        <end position="404"/>
    </location>
</feature>
<feature type="domain" description="Multidrug resistance protein MdtA-like C-terminal permuted SH3" evidence="8">
    <location>
        <begin position="307"/>
        <end position="368"/>
    </location>
</feature>
<dbReference type="PROSITE" id="PS51257">
    <property type="entry name" value="PROKAR_LIPOPROTEIN"/>
    <property type="match status" value="1"/>
</dbReference>
<comment type="caution">
    <text evidence="9">The sequence shown here is derived from an EMBL/GenBank/DDBJ whole genome shotgun (WGS) entry which is preliminary data.</text>
</comment>